<dbReference type="OrthoDB" id="9182226at2"/>
<name>A0A0R0D190_9GAMM</name>
<reference evidence="1 2" key="1">
    <citation type="submission" date="2015-05" db="EMBL/GenBank/DDBJ databases">
        <title>Genome sequencing and analysis of members of genus Stenotrophomonas.</title>
        <authorList>
            <person name="Patil P.P."/>
            <person name="Midha S."/>
            <person name="Patil P.B."/>
        </authorList>
    </citation>
    <scope>NUCLEOTIDE SEQUENCE [LARGE SCALE GENOMIC DNA]</scope>
    <source>
        <strain evidence="1 2">DSM 21858</strain>
    </source>
</reference>
<sequence length="154" mass="16910">MERLNDNSRGVDDSYALFTRDDLSPFEAAYVITPLPEQMRDTDRVLQALVSMQQDNADGGKVSFIKADTPFGPGLEMIVAGRAGSTCFPTSHFVYATAEAPSIGISRFVVRDETLIEYSLVMGWPNGLDQDAMVKQAQQRMDAFQRGLVAEPGV</sequence>
<comment type="caution">
    <text evidence="1">The sequence shown here is derived from an EMBL/GenBank/DDBJ whole genome shotgun (WGS) entry which is preliminary data.</text>
</comment>
<dbReference type="AlphaFoldDB" id="A0A0R0D190"/>
<evidence type="ECO:0000313" key="2">
    <source>
        <dbReference type="Proteomes" id="UP000052052"/>
    </source>
</evidence>
<organism evidence="1 2">
    <name type="scientific">Pseudoxanthomonas dokdonensis</name>
    <dbReference type="NCBI Taxonomy" id="344882"/>
    <lineage>
        <taxon>Bacteria</taxon>
        <taxon>Pseudomonadati</taxon>
        <taxon>Pseudomonadota</taxon>
        <taxon>Gammaproteobacteria</taxon>
        <taxon>Lysobacterales</taxon>
        <taxon>Lysobacteraceae</taxon>
        <taxon>Pseudoxanthomonas</taxon>
    </lineage>
</organism>
<dbReference type="RefSeq" id="WP_057657477.1">
    <property type="nucleotide sequence ID" value="NZ_LDJL01000004.1"/>
</dbReference>
<dbReference type="STRING" id="344882.ABB29_04850"/>
<evidence type="ECO:0000313" key="1">
    <source>
        <dbReference type="EMBL" id="KRG71144.1"/>
    </source>
</evidence>
<dbReference type="PATRIC" id="fig|344882.3.peg.2307"/>
<keyword evidence="2" id="KW-1185">Reference proteome</keyword>
<accession>A0A0R0D190</accession>
<dbReference type="EMBL" id="LDJL01000004">
    <property type="protein sequence ID" value="KRG71144.1"/>
    <property type="molecule type" value="Genomic_DNA"/>
</dbReference>
<dbReference type="Proteomes" id="UP000052052">
    <property type="component" value="Unassembled WGS sequence"/>
</dbReference>
<proteinExistence type="predicted"/>
<protein>
    <submittedName>
        <fullName evidence="1">Uncharacterized protein</fullName>
    </submittedName>
</protein>
<gene>
    <name evidence="1" type="ORF">ABB29_04850</name>
</gene>